<evidence type="ECO:0000313" key="2">
    <source>
        <dbReference type="Proteomes" id="UP001163603"/>
    </source>
</evidence>
<proteinExistence type="predicted"/>
<dbReference type="Proteomes" id="UP001163603">
    <property type="component" value="Chromosome 15"/>
</dbReference>
<dbReference type="EMBL" id="CM047750">
    <property type="protein sequence ID" value="KAJ0007019.1"/>
    <property type="molecule type" value="Genomic_DNA"/>
</dbReference>
<evidence type="ECO:0000313" key="1">
    <source>
        <dbReference type="EMBL" id="KAJ0007019.1"/>
    </source>
</evidence>
<reference evidence="2" key="1">
    <citation type="journal article" date="2023" name="G3 (Bethesda)">
        <title>Genome assembly and association tests identify interacting loci associated with vigor, precocity, and sex in interspecific pistachio rootstocks.</title>
        <authorList>
            <person name="Palmer W."/>
            <person name="Jacygrad E."/>
            <person name="Sagayaradj S."/>
            <person name="Cavanaugh K."/>
            <person name="Han R."/>
            <person name="Bertier L."/>
            <person name="Beede B."/>
            <person name="Kafkas S."/>
            <person name="Golino D."/>
            <person name="Preece J."/>
            <person name="Michelmore R."/>
        </authorList>
    </citation>
    <scope>NUCLEOTIDE SEQUENCE [LARGE SCALE GENOMIC DNA]</scope>
</reference>
<gene>
    <name evidence="1" type="ORF">Pint_28828</name>
</gene>
<sequence length="2225" mass="258436">MAQSTKLDVLSIVDENALMEQVQATHASNVEPPVCESAVKPLLYAIEVIFQPATTRSVSGFGPETQPQVEQDVWDDKAFHFDFPDELDVLSSTIIEICRKISCKFSGDADEDTTTFGILNTLSSYRWDEKAVLALAAFAFNYGEFLVAAQPYSSNPLIKSVSLLKQLPETQESSGTFKPKFEEHNDLIKATINVTKCVVELIQFTSQNISHFKPERINSATSGIPIAVYWTIRSIVACTSQIMGLTGMSYVETSSVAEAMKPSSLANKVRNIYNKIKTQLSQLTEEKRYDEVCQTFERLSNEDHIDNMEVLRALIYAKSDQLPLFDGDTKTRVSIEVLKGKNVLLLISDMKGFEEELLGLKKMYVESRQDPKMVESHYEVVWIPVVDRSTPWTLAKQDQFKNQQLRMQWYSVYQHSIVDPGIIMYIKKVWKFEKKPILVVLDPQGKVVNSNALHMLWIWGSSAFPLTKTREVELWKQETAKIESLAGSTYAHIPRWIAEENYIFLYGGENIYWIGEFTATANRISKDACIPLQMLYVGKSNPKDRIRENISIITVQMHSHSLEDLHLVWFFWERLESIWHSKMQLGCATEKDPLIVGINAIVDFDKNDEGWAIFCKGSDMVTANGELFLQILKDFDLWKTYMEDADFFAVFYHYYCRLLLGSLMQRVHSDNMKVLRAWIYAKEDQLPLLKGDTKTRASIEVLKSMTVLLLISEVEMSDEELFMLKEMYIESHQDPKRLDSQYEVLWIPVVDRSTPWTQEKLDQFENQQAKMPWYSPYQHSMIELAVIMYIEQEWQFKKEPILVVLDPQGKVVNNNALHMVWIWGSLAFPFTSAKEAELWSQETWPIYFLAGSINAAIPIWVYAYLQKISSVNLKSRLNVWINSWMEKEDCICLYVAENIDFIRKFTAMATKVEEAAGIQLHILDVGKRNIKEQISKNVFQVWFFWKRLESMWHSKMHLQCTIENDPIMQAITTILQAGESDEEWTFFFQGSTTAFVESEIILQCLRDFDLWRRYMNGKDFVITLYSYLCKLSLIQVMESPHMDNMEVLKALIYAKEDRLPLLNGASKTMKQFGIEVLKSKTVLLLISEVEITDKDLFMLKRLYVASLQDPARVENQYEVVWIPVVDKSTPWTQAKQHQFKNHQSSMPWYSVYHPSIIHPAVIMYIQEVWQFKKKPVLVIVDPKGKIVNYNALHMVWIWGIHAFPFTSTREAELWSEDTWQIYLLTPLDLDIPFWIEERKFICLYGGDNIEWIRKFTGTAAAVAKAAKIQLEILYVGQSNLKLEIGNNISIINKQKLSHTLQDLHLVWFFWVLLQNMLDSKKKLGCTVENDPIMLKIDTMLSCDRSNKEWVVFWKESAMAMAESERILLCLNDFDVWGTHMDNNGFVTTINHYLQKLLLVQLMESPHVDNMEALRALINANENQLPLLECATKRKASIEVLKSKTVLLFISNMEMSDEEIFMVNKLYIESRQDPTKVESFYEVVWIPIVDRSTPWSQAKQVQFENNQSRMPWYSVYDPSIIGPAVIMYIEQVWQFKEEPILVVLDPQGKVVNNNARHMLWIWRSLAFPFTSTREEELWSQETWRIDFFVESIIAAIPISMAEENYICLYGGENIDWIKNFTATAQRVAEAAGIQLQIIYMGKSGPKDQITKNISTITVEKLSHSLENLCQVRFFWERLRRMWASKKKLNSTVENDPIMQEINTLLCFDERDEGWAMFCRGSAMTMAKSEIILQSLRDFDLWGTRMIDNDFLNALNCYNHKLLLVQFMESLHLDNTKVLRALIYAKSDQLPLLKGDTKKRASIEALKRKNVLLLISDLDGFEEELFMLKQMYIESCQHPAMTESLYELVWIPIMDRSTPWTQAKQHQFENHQLSMPWYSVYHPSIINSAVIMYFQEVWQFKKKPILVVLDPLGKVVNKNALHMIYVWGALAFPFSSTSEACLWNGETWRIDFLAGSINAAIPIWIAIDNCICLYGGENIDWIRKFTATAHKVAEAACIRLKILYVGKNNSEKQVRKNIYTITMEKLSHSLQEYHQVWFFWKRLESMWHSKMQLSCMVENDPIMQEINTLLSFDKSEEGWAVFGRGSALAKAKGETILQCLRDFDIWRTHLEYKDFVTALNNHLNQLQQPTSIIKKKHFNHGVLTKIGQSGEQKQRIQLARAEDAHIALILFNVRIKTLIMLLQDCLMIIFKYETVILVIYQVEFLTEADKNLVEEYESLLMQLDVWL</sequence>
<name>A0ACC0X166_9ROSI</name>
<comment type="caution">
    <text evidence="1">The sequence shown here is derived from an EMBL/GenBank/DDBJ whole genome shotgun (WGS) entry which is preliminary data.</text>
</comment>
<organism evidence="1 2">
    <name type="scientific">Pistacia integerrima</name>
    <dbReference type="NCBI Taxonomy" id="434235"/>
    <lineage>
        <taxon>Eukaryota</taxon>
        <taxon>Viridiplantae</taxon>
        <taxon>Streptophyta</taxon>
        <taxon>Embryophyta</taxon>
        <taxon>Tracheophyta</taxon>
        <taxon>Spermatophyta</taxon>
        <taxon>Magnoliopsida</taxon>
        <taxon>eudicotyledons</taxon>
        <taxon>Gunneridae</taxon>
        <taxon>Pentapetalae</taxon>
        <taxon>rosids</taxon>
        <taxon>malvids</taxon>
        <taxon>Sapindales</taxon>
        <taxon>Anacardiaceae</taxon>
        <taxon>Pistacia</taxon>
    </lineage>
</organism>
<keyword evidence="2" id="KW-1185">Reference proteome</keyword>
<protein>
    <submittedName>
        <fullName evidence="1">Uncharacterized protein</fullName>
    </submittedName>
</protein>
<accession>A0ACC0X166</accession>